<dbReference type="Pfam" id="PF00158">
    <property type="entry name" value="Sigma54_activat"/>
    <property type="match status" value="1"/>
</dbReference>
<dbReference type="InterPro" id="IPR035965">
    <property type="entry name" value="PAS-like_dom_sf"/>
</dbReference>
<dbReference type="InterPro" id="IPR036291">
    <property type="entry name" value="NAD(P)-bd_dom_sf"/>
</dbReference>
<dbReference type="InterPro" id="IPR025944">
    <property type="entry name" value="Sigma_54_int_dom_CS"/>
</dbReference>
<dbReference type="InterPro" id="IPR025943">
    <property type="entry name" value="Sigma_54_int_dom_ATP-bd_2"/>
</dbReference>
<dbReference type="PRINTS" id="PR01590">
    <property type="entry name" value="HTHFIS"/>
</dbReference>
<evidence type="ECO:0000259" key="6">
    <source>
        <dbReference type="PROSITE" id="PS50045"/>
    </source>
</evidence>
<dbReference type="InterPro" id="IPR025662">
    <property type="entry name" value="Sigma_54_int_dom_ATP-bd_1"/>
</dbReference>
<evidence type="ECO:0000256" key="2">
    <source>
        <dbReference type="ARBA" id="ARBA00022840"/>
    </source>
</evidence>
<feature type="domain" description="Sigma-54 factor interaction" evidence="6">
    <location>
        <begin position="368"/>
        <end position="595"/>
    </location>
</feature>
<dbReference type="NCBIfam" id="TIGR00229">
    <property type="entry name" value="sensory_box"/>
    <property type="match status" value="2"/>
</dbReference>
<organism evidence="8 9">
    <name type="scientific">Bhargavaea cecembensis</name>
    <dbReference type="NCBI Taxonomy" id="394098"/>
    <lineage>
        <taxon>Bacteria</taxon>
        <taxon>Bacillati</taxon>
        <taxon>Bacillota</taxon>
        <taxon>Bacilli</taxon>
        <taxon>Bacillales</taxon>
        <taxon>Caryophanaceae</taxon>
        <taxon>Bhargavaea</taxon>
    </lineage>
</organism>
<feature type="domain" description="PAS" evidence="7">
    <location>
        <begin position="115"/>
        <end position="189"/>
    </location>
</feature>
<evidence type="ECO:0000256" key="1">
    <source>
        <dbReference type="ARBA" id="ARBA00022741"/>
    </source>
</evidence>
<evidence type="ECO:0000256" key="3">
    <source>
        <dbReference type="ARBA" id="ARBA00023015"/>
    </source>
</evidence>
<proteinExistence type="predicted"/>
<dbReference type="Gene3D" id="1.10.10.60">
    <property type="entry name" value="Homeodomain-like"/>
    <property type="match status" value="1"/>
</dbReference>
<dbReference type="EMBL" id="LQNT01000001">
    <property type="protein sequence ID" value="KZE40155.1"/>
    <property type="molecule type" value="Genomic_DNA"/>
</dbReference>
<dbReference type="Pfam" id="PF00989">
    <property type="entry name" value="PAS"/>
    <property type="match status" value="2"/>
</dbReference>
<reference evidence="8 9" key="1">
    <citation type="submission" date="2016-01" db="EMBL/GenBank/DDBJ databases">
        <title>Whole genome sequencing of Bhargavaea cecembensis T14.</title>
        <authorList>
            <person name="Hong K.W."/>
        </authorList>
    </citation>
    <scope>NUCLEOTIDE SEQUENCE [LARGE SCALE GENOMIC DNA]</scope>
    <source>
        <strain evidence="8 9">T14</strain>
    </source>
</reference>
<dbReference type="PANTHER" id="PTHR32071">
    <property type="entry name" value="TRANSCRIPTIONAL REGULATORY PROTEIN"/>
    <property type="match status" value="1"/>
</dbReference>
<keyword evidence="4" id="KW-0238">DNA-binding</keyword>
<evidence type="ECO:0000313" key="8">
    <source>
        <dbReference type="EMBL" id="KZE40155.1"/>
    </source>
</evidence>
<dbReference type="Gene3D" id="3.40.50.300">
    <property type="entry name" value="P-loop containing nucleotide triphosphate hydrolases"/>
    <property type="match status" value="1"/>
</dbReference>
<protein>
    <submittedName>
        <fullName evidence="8">Fis family transcriptional regulator</fullName>
    </submittedName>
</protein>
<dbReference type="InterPro" id="IPR027417">
    <property type="entry name" value="P-loop_NTPase"/>
</dbReference>
<keyword evidence="2" id="KW-0067">ATP-binding</keyword>
<dbReference type="Pfam" id="PF02954">
    <property type="entry name" value="HTH_8"/>
    <property type="match status" value="1"/>
</dbReference>
<dbReference type="GO" id="GO:0043565">
    <property type="term" value="F:sequence-specific DNA binding"/>
    <property type="evidence" value="ECO:0007669"/>
    <property type="project" value="InterPro"/>
</dbReference>
<dbReference type="GO" id="GO:0006355">
    <property type="term" value="P:regulation of DNA-templated transcription"/>
    <property type="evidence" value="ECO:0007669"/>
    <property type="project" value="InterPro"/>
</dbReference>
<name>A0A161R9Y6_9BACL</name>
<dbReference type="Gene3D" id="3.30.450.20">
    <property type="entry name" value="PAS domain"/>
    <property type="match status" value="2"/>
</dbReference>
<dbReference type="SMART" id="SM00091">
    <property type="entry name" value="PAS"/>
    <property type="match status" value="2"/>
</dbReference>
<dbReference type="FunFam" id="3.40.50.300:FF:000006">
    <property type="entry name" value="DNA-binding transcriptional regulator NtrC"/>
    <property type="match status" value="1"/>
</dbReference>
<dbReference type="PROSITE" id="PS50045">
    <property type="entry name" value="SIGMA54_INTERACT_4"/>
    <property type="match status" value="1"/>
</dbReference>
<keyword evidence="3" id="KW-0805">Transcription regulation</keyword>
<dbReference type="CDD" id="cd00130">
    <property type="entry name" value="PAS"/>
    <property type="match status" value="2"/>
</dbReference>
<dbReference type="GO" id="GO:0005524">
    <property type="term" value="F:ATP binding"/>
    <property type="evidence" value="ECO:0007669"/>
    <property type="project" value="UniProtKB-KW"/>
</dbReference>
<dbReference type="OrthoDB" id="9771372at2"/>
<sequence length="671" mass="73677">MQNVLVVGAGAGGTAILKLLLQLDYMNVAGIVDPNPEAPGIRLADENGIPHGNDWRPFISNDLHMIFDVTGEQGIFGELLKARPAHAVLIPGTIAKLLVSLLEENAQYIERLRSETGRNKMIFDSLDEGMIGTDREGIIRFFNRSASLITGTPVRSALGRHILEVIPDSNLPHVAKTGIPELNRELTLSNGTRVVTSRRPISDSSGNRTGAFAVFRDISGVVELAEEITNLKEIQSMLEAIIHSSDDAISVVDENGRGIMINPAYTRLTGLTEADVIGKPATVDITEGDSIHMKVLETGRPIRGVRMRVGPAAREVVVNVAPILVGDQLKGSIGIIHDLTEMRELADELDHARRIIRSLETRYTFEDLVGESPEMQLAIQQARLAATLSLPILLRGESGTGKEVFAQAIHHEAGRGNFVRVNCSAIPEDRLSLELFGSEKPTADGKTEVVEGLFEEAHGGTLFIDEIGELPQDVQVALLRVLEEHEFYRTGGSRPVPVSVRVIAATNRNLEKFMREGSFREDLFHRLNRMPVHIPPLRQRRGDIKLLAEKLLPKLNRDLGRSVTEISEDAASLLRQHTWPGNVRELENVISRALIFMQPADKLLDKPDLSAVFQAEGNGLAGTLAEQLDAHEKLILKEALTSCAGNKSDAAKQLGISVRTLYYKLEKHRLV</sequence>
<dbReference type="InterPro" id="IPR009057">
    <property type="entry name" value="Homeodomain-like_sf"/>
</dbReference>
<evidence type="ECO:0000313" key="9">
    <source>
        <dbReference type="Proteomes" id="UP000076490"/>
    </source>
</evidence>
<dbReference type="PROSITE" id="PS00688">
    <property type="entry name" value="SIGMA54_INTERACT_3"/>
    <property type="match status" value="1"/>
</dbReference>
<feature type="domain" description="PAS" evidence="7">
    <location>
        <begin position="234"/>
        <end position="290"/>
    </location>
</feature>
<evidence type="ECO:0000259" key="7">
    <source>
        <dbReference type="PROSITE" id="PS50112"/>
    </source>
</evidence>
<dbReference type="InterPro" id="IPR058031">
    <property type="entry name" value="AAA_lid_NorR"/>
</dbReference>
<dbReference type="Pfam" id="PF25601">
    <property type="entry name" value="AAA_lid_14"/>
    <property type="match status" value="1"/>
</dbReference>
<evidence type="ECO:0000256" key="5">
    <source>
        <dbReference type="ARBA" id="ARBA00023163"/>
    </source>
</evidence>
<dbReference type="AlphaFoldDB" id="A0A161R9Y6"/>
<dbReference type="PROSITE" id="PS00675">
    <property type="entry name" value="SIGMA54_INTERACT_1"/>
    <property type="match status" value="1"/>
</dbReference>
<accession>A0A161R9Y6</accession>
<dbReference type="InterPro" id="IPR013767">
    <property type="entry name" value="PAS_fold"/>
</dbReference>
<dbReference type="PANTHER" id="PTHR32071:SF121">
    <property type="entry name" value="SIGMA L-DEPENDENT TRANSCRIPTIONAL REGULATOR YQIR-RELATED"/>
    <property type="match status" value="1"/>
</dbReference>
<dbReference type="SUPFAM" id="SSF51735">
    <property type="entry name" value="NAD(P)-binding Rossmann-fold domains"/>
    <property type="match status" value="1"/>
</dbReference>
<evidence type="ECO:0000256" key="4">
    <source>
        <dbReference type="ARBA" id="ARBA00023125"/>
    </source>
</evidence>
<dbReference type="SUPFAM" id="SSF55785">
    <property type="entry name" value="PYP-like sensor domain (PAS domain)"/>
    <property type="match status" value="2"/>
</dbReference>
<dbReference type="SUPFAM" id="SSF46689">
    <property type="entry name" value="Homeodomain-like"/>
    <property type="match status" value="1"/>
</dbReference>
<dbReference type="RefSeq" id="WP_063178466.1">
    <property type="nucleotide sequence ID" value="NZ_LQNT01000001.1"/>
</dbReference>
<keyword evidence="1" id="KW-0547">Nucleotide-binding</keyword>
<dbReference type="InterPro" id="IPR002197">
    <property type="entry name" value="HTH_Fis"/>
</dbReference>
<dbReference type="Proteomes" id="UP000076490">
    <property type="component" value="Unassembled WGS sequence"/>
</dbReference>
<dbReference type="PROSITE" id="PS00676">
    <property type="entry name" value="SIGMA54_INTERACT_2"/>
    <property type="match status" value="1"/>
</dbReference>
<dbReference type="SUPFAM" id="SSF52540">
    <property type="entry name" value="P-loop containing nucleoside triphosphate hydrolases"/>
    <property type="match status" value="1"/>
</dbReference>
<dbReference type="InterPro" id="IPR002078">
    <property type="entry name" value="Sigma_54_int"/>
</dbReference>
<dbReference type="InterPro" id="IPR003593">
    <property type="entry name" value="AAA+_ATPase"/>
</dbReference>
<keyword evidence="5" id="KW-0804">Transcription</keyword>
<dbReference type="CDD" id="cd00009">
    <property type="entry name" value="AAA"/>
    <property type="match status" value="1"/>
</dbReference>
<dbReference type="InterPro" id="IPR000014">
    <property type="entry name" value="PAS"/>
</dbReference>
<dbReference type="SMART" id="SM00382">
    <property type="entry name" value="AAA"/>
    <property type="match status" value="1"/>
</dbReference>
<dbReference type="Gene3D" id="1.10.8.60">
    <property type="match status" value="1"/>
</dbReference>
<dbReference type="PROSITE" id="PS50112">
    <property type="entry name" value="PAS"/>
    <property type="match status" value="2"/>
</dbReference>
<comment type="caution">
    <text evidence="8">The sequence shown here is derived from an EMBL/GenBank/DDBJ whole genome shotgun (WGS) entry which is preliminary data.</text>
</comment>
<gene>
    <name evidence="8" type="ORF">AV656_02465</name>
</gene>